<gene>
    <name evidence="2" type="ORF">SAMN05444266_110101</name>
</gene>
<dbReference type="Proteomes" id="UP000184420">
    <property type="component" value="Unassembled WGS sequence"/>
</dbReference>
<protein>
    <submittedName>
        <fullName evidence="2">D-glycero-alpha-D-manno-heptose 1-phosphate guanylyltransferase</fullName>
    </submittedName>
</protein>
<dbReference type="SUPFAM" id="SSF53448">
    <property type="entry name" value="Nucleotide-diphospho-sugar transferases"/>
    <property type="match status" value="1"/>
</dbReference>
<dbReference type="PANTHER" id="PTHR22572">
    <property type="entry name" value="SUGAR-1-PHOSPHATE GUANYL TRANSFERASE"/>
    <property type="match status" value="1"/>
</dbReference>
<keyword evidence="2" id="KW-0808">Transferase</keyword>
<dbReference type="GO" id="GO:0016779">
    <property type="term" value="F:nucleotidyltransferase activity"/>
    <property type="evidence" value="ECO:0007669"/>
    <property type="project" value="UniProtKB-KW"/>
</dbReference>
<dbReference type="EMBL" id="FRBL01000010">
    <property type="protein sequence ID" value="SHM71915.1"/>
    <property type="molecule type" value="Genomic_DNA"/>
</dbReference>
<keyword evidence="3" id="KW-1185">Reference proteome</keyword>
<reference evidence="2 3" key="1">
    <citation type="submission" date="2016-11" db="EMBL/GenBank/DDBJ databases">
        <authorList>
            <person name="Jaros S."/>
            <person name="Januszkiewicz K."/>
            <person name="Wedrychowicz H."/>
        </authorList>
    </citation>
    <scope>NUCLEOTIDE SEQUENCE [LARGE SCALE GENOMIC DNA]</scope>
    <source>
        <strain evidence="2 3">DSM 27406</strain>
    </source>
</reference>
<dbReference type="Pfam" id="PF00483">
    <property type="entry name" value="NTP_transferase"/>
    <property type="match status" value="1"/>
</dbReference>
<name>A0A1M7L2D0_9BACT</name>
<dbReference type="InterPro" id="IPR005835">
    <property type="entry name" value="NTP_transferase_dom"/>
</dbReference>
<dbReference type="InterPro" id="IPR050486">
    <property type="entry name" value="Mannose-1P_guanyltransferase"/>
</dbReference>
<dbReference type="InterPro" id="IPR029044">
    <property type="entry name" value="Nucleotide-diphossugar_trans"/>
</dbReference>
<sequence length="234" mass="25985">MMTTECIVLAGGLGTRLRSVVADKPKCMAPIGSQPFLYYLLHYLHKQGITHAILSLGYKSEQVIEWCEQNELPLRVSFTVEPEPLGTGGGIVYALSKVENDAVFIVNGDTYFDVDLAGFNAFHQQHGSQLSLALKPMQRFDRYGTVTLNNNSGITAFREKQFMESGLINGGIYLTAASYLKGLHLPEKFSFEKEVLEPMAANGQLYGFVSNTYFIDIGIPEDYEAASNYLPYNL</sequence>
<keyword evidence="2" id="KW-0548">Nucleotidyltransferase</keyword>
<evidence type="ECO:0000313" key="3">
    <source>
        <dbReference type="Proteomes" id="UP000184420"/>
    </source>
</evidence>
<evidence type="ECO:0000259" key="1">
    <source>
        <dbReference type="Pfam" id="PF00483"/>
    </source>
</evidence>
<dbReference type="CDD" id="cd06915">
    <property type="entry name" value="NTP_transferase_WcbM_like"/>
    <property type="match status" value="1"/>
</dbReference>
<feature type="domain" description="Nucleotidyl transferase" evidence="1">
    <location>
        <begin position="7"/>
        <end position="229"/>
    </location>
</feature>
<organism evidence="2 3">
    <name type="scientific">Chitinophaga jiangningensis</name>
    <dbReference type="NCBI Taxonomy" id="1419482"/>
    <lineage>
        <taxon>Bacteria</taxon>
        <taxon>Pseudomonadati</taxon>
        <taxon>Bacteroidota</taxon>
        <taxon>Chitinophagia</taxon>
        <taxon>Chitinophagales</taxon>
        <taxon>Chitinophagaceae</taxon>
        <taxon>Chitinophaga</taxon>
    </lineage>
</organism>
<proteinExistence type="predicted"/>
<dbReference type="RefSeq" id="WP_245805732.1">
    <property type="nucleotide sequence ID" value="NZ_FRBL01000010.1"/>
</dbReference>
<dbReference type="AlphaFoldDB" id="A0A1M7L2D0"/>
<dbReference type="Gene3D" id="3.90.550.10">
    <property type="entry name" value="Spore Coat Polysaccharide Biosynthesis Protein SpsA, Chain A"/>
    <property type="match status" value="1"/>
</dbReference>
<accession>A0A1M7L2D0</accession>
<evidence type="ECO:0000313" key="2">
    <source>
        <dbReference type="EMBL" id="SHM71915.1"/>
    </source>
</evidence>
<dbReference type="STRING" id="1419482.SAMN05444266_110101"/>